<feature type="domain" description="DNA2/NAM7 helicase-like C-terminal" evidence="4">
    <location>
        <begin position="591"/>
        <end position="771"/>
    </location>
</feature>
<dbReference type="Pfam" id="PF13087">
    <property type="entry name" value="AAA_12"/>
    <property type="match status" value="1"/>
</dbReference>
<dbReference type="InParanoid" id="A0A5J5F8K3"/>
<reference evidence="5 6" key="1">
    <citation type="submission" date="2019-09" db="EMBL/GenBank/DDBJ databases">
        <title>Draft genome of the ectomycorrhizal ascomycete Sphaerosporella brunnea.</title>
        <authorList>
            <consortium name="DOE Joint Genome Institute"/>
            <person name="Benucci G.M."/>
            <person name="Marozzi G."/>
            <person name="Antonielli L."/>
            <person name="Sanchez S."/>
            <person name="Marco P."/>
            <person name="Wang X."/>
            <person name="Falini L.B."/>
            <person name="Barry K."/>
            <person name="Haridas S."/>
            <person name="Lipzen A."/>
            <person name="Labutti K."/>
            <person name="Grigoriev I.V."/>
            <person name="Murat C."/>
            <person name="Martin F."/>
            <person name="Albertini E."/>
            <person name="Donnini D."/>
            <person name="Bonito G."/>
        </authorList>
    </citation>
    <scope>NUCLEOTIDE SEQUENCE [LARGE SCALE GENOMIC DNA]</scope>
    <source>
        <strain evidence="5 6">Sb_GMNB300</strain>
    </source>
</reference>
<keyword evidence="6" id="KW-1185">Reference proteome</keyword>
<dbReference type="Pfam" id="PF13086">
    <property type="entry name" value="AAA_11"/>
    <property type="match status" value="1"/>
</dbReference>
<keyword evidence="1" id="KW-0347">Helicase</keyword>
<dbReference type="GO" id="GO:0005829">
    <property type="term" value="C:cytosol"/>
    <property type="evidence" value="ECO:0007669"/>
    <property type="project" value="TreeGrafter"/>
</dbReference>
<dbReference type="AlphaFoldDB" id="A0A5J5F8K3"/>
<evidence type="ECO:0000313" key="5">
    <source>
        <dbReference type="EMBL" id="KAA8913536.1"/>
    </source>
</evidence>
<feature type="domain" description="DNA2/NAM7 helicase helicase" evidence="3">
    <location>
        <begin position="307"/>
        <end position="379"/>
    </location>
</feature>
<dbReference type="PANTHER" id="PTHR10887">
    <property type="entry name" value="DNA2/NAM7 HELICASE FAMILY"/>
    <property type="match status" value="1"/>
</dbReference>
<dbReference type="EMBL" id="VXIS01000014">
    <property type="protein sequence ID" value="KAA8913536.1"/>
    <property type="molecule type" value="Genomic_DNA"/>
</dbReference>
<dbReference type="CDD" id="cd18808">
    <property type="entry name" value="SF1_C_Upf1"/>
    <property type="match status" value="1"/>
</dbReference>
<evidence type="ECO:0000256" key="2">
    <source>
        <dbReference type="SAM" id="MobiDB-lite"/>
    </source>
</evidence>
<feature type="region of interest" description="Disordered" evidence="2">
    <location>
        <begin position="798"/>
        <end position="833"/>
    </location>
</feature>
<dbReference type="PANTHER" id="PTHR10887:SF322">
    <property type="entry name" value="HELICASE MOV-10"/>
    <property type="match status" value="1"/>
</dbReference>
<dbReference type="GO" id="GO:0004386">
    <property type="term" value="F:helicase activity"/>
    <property type="evidence" value="ECO:0007669"/>
    <property type="project" value="InterPro"/>
</dbReference>
<accession>A0A5J5F8K3</accession>
<dbReference type="OrthoDB" id="6513042at2759"/>
<dbReference type="Gene3D" id="3.40.50.300">
    <property type="entry name" value="P-loop containing nucleotide triphosphate hydrolases"/>
    <property type="match status" value="2"/>
</dbReference>
<evidence type="ECO:0000313" key="6">
    <source>
        <dbReference type="Proteomes" id="UP000326924"/>
    </source>
</evidence>
<dbReference type="Proteomes" id="UP000326924">
    <property type="component" value="Unassembled WGS sequence"/>
</dbReference>
<feature type="region of interest" description="Disordered" evidence="2">
    <location>
        <begin position="1"/>
        <end position="34"/>
    </location>
</feature>
<evidence type="ECO:0000259" key="4">
    <source>
        <dbReference type="Pfam" id="PF13087"/>
    </source>
</evidence>
<feature type="compositionally biased region" description="Polar residues" evidence="2">
    <location>
        <begin position="1"/>
        <end position="13"/>
    </location>
</feature>
<name>A0A5J5F8K3_9PEZI</name>
<dbReference type="InterPro" id="IPR041679">
    <property type="entry name" value="DNA2/NAM7-like_C"/>
</dbReference>
<dbReference type="InterPro" id="IPR041677">
    <property type="entry name" value="DNA2/NAM7_AAA_11"/>
</dbReference>
<protein>
    <submittedName>
        <fullName evidence="5">P-loop containing nucleoside triphosphate hydrolase protein</fullName>
    </submittedName>
</protein>
<dbReference type="InterPro" id="IPR047187">
    <property type="entry name" value="SF1_C_Upf1"/>
</dbReference>
<dbReference type="InterPro" id="IPR027417">
    <property type="entry name" value="P-loop_NTPase"/>
</dbReference>
<dbReference type="SUPFAM" id="SSF52540">
    <property type="entry name" value="P-loop containing nucleoside triphosphate hydrolases"/>
    <property type="match status" value="1"/>
</dbReference>
<dbReference type="GO" id="GO:0016787">
    <property type="term" value="F:hydrolase activity"/>
    <property type="evidence" value="ECO:0007669"/>
    <property type="project" value="UniProtKB-KW"/>
</dbReference>
<evidence type="ECO:0000256" key="1">
    <source>
        <dbReference type="ARBA" id="ARBA00022806"/>
    </source>
</evidence>
<evidence type="ECO:0000259" key="3">
    <source>
        <dbReference type="Pfam" id="PF13086"/>
    </source>
</evidence>
<keyword evidence="5" id="KW-0378">Hydrolase</keyword>
<keyword evidence="1" id="KW-0067">ATP-binding</keyword>
<organism evidence="5 6">
    <name type="scientific">Sphaerosporella brunnea</name>
    <dbReference type="NCBI Taxonomy" id="1250544"/>
    <lineage>
        <taxon>Eukaryota</taxon>
        <taxon>Fungi</taxon>
        <taxon>Dikarya</taxon>
        <taxon>Ascomycota</taxon>
        <taxon>Pezizomycotina</taxon>
        <taxon>Pezizomycetes</taxon>
        <taxon>Pezizales</taxon>
        <taxon>Pyronemataceae</taxon>
        <taxon>Sphaerosporella</taxon>
    </lineage>
</organism>
<comment type="caution">
    <text evidence="5">The sequence shown here is derived from an EMBL/GenBank/DDBJ whole genome shotgun (WGS) entry which is preliminary data.</text>
</comment>
<proteinExistence type="predicted"/>
<feature type="region of interest" description="Disordered" evidence="2">
    <location>
        <begin position="80"/>
        <end position="118"/>
    </location>
</feature>
<sequence>MPSTWVPRSSTEQASRESSADISSSRRTQWFPDVYSPPFVSEYIRSINNLSAFSVKALPPPSIDFAKFVENFAGKGFLTPLPREPSGSKDVGPEAGNSQSVNTPPPSDPIDASNSDYAELGPDNYGERFAYFLEMEITKEDLINKSYNLYNVPVVSQDSSQYLIQVSIPGIRENTPMVQLGDMIKLRQIRPSPPGYLSGFTGYEYETYVYGLDRAVGYVVLRADGLWIEAGGKFNVIFGVQENRWQGARWAVADVGKALKISVSGRSKKNTKHSFLRRMLFPEKSDGRMQYTLSRGIFERQWIDKELNYEQQKAVESVLKQCYGSVPYLISGPPGTGKTKTLVEAVLQLIYVPRNPRHHILLCAPSQEAADTLALRLVKYLTPSALFRLQAPTRTFSEVPSTLMAYSHVENDMFTIPEWKILMRFRVVVCSCRDADILVQARCTNRDLGRWEKSVVDSLRGIAEDSPEFIERGESVRLHWSALLIDEAAQGIEPDFAIPLSVVAPPEEASDDDPIVVMAGDQQQLGPNTLTCTQLAISPFERLFSRALYSDHPWRRELYTQTGLNSKGSGFDLLTADGKAQMLPCLYPPFANLVRNYRSHPAILAVPSAFFYNDTLIPEATSTNRLDSWIGWKGSRGIPVKFILNGGLDESQEEGISFYNLREIQLAVNVIQSLLSPIPLTQSEIAVMSPFREQVKRLRKTLRAASLKQVNVGPVEAYQGAEYRFVIICTTRARERFLKNDREKGLGLVFEHRRSNVALTRAKEGLVVIGNPWILGRDTLWAEWMGFAWRHDAVEFEPNGHPTSAASTRRTGDKGRRDTQKRKTLPSSPGFSATATLKTFTSTLSDGSTPPVNEWEPRDCDIEASGLVSRLETALVFKSKAREGAVFGLNAGWDEDDPMFLTGIAAEEVVREQMEEEEN</sequence>
<keyword evidence="1" id="KW-0547">Nucleotide-binding</keyword>
<dbReference type="GO" id="GO:0035194">
    <property type="term" value="P:regulatory ncRNA-mediated post-transcriptional gene silencing"/>
    <property type="evidence" value="ECO:0007669"/>
    <property type="project" value="TreeGrafter"/>
</dbReference>
<gene>
    <name evidence="5" type="ORF">FN846DRAFT_771999</name>
</gene>
<dbReference type="InterPro" id="IPR045055">
    <property type="entry name" value="DNA2/NAM7-like"/>
</dbReference>